<dbReference type="Proteomes" id="UP000736583">
    <property type="component" value="Unassembled WGS sequence"/>
</dbReference>
<feature type="transmembrane region" description="Helical" evidence="5">
    <location>
        <begin position="281"/>
        <end position="307"/>
    </location>
</feature>
<protein>
    <submittedName>
        <fullName evidence="7">ABC transporter permease</fullName>
    </submittedName>
</protein>
<keyword evidence="3 5" id="KW-1133">Transmembrane helix</keyword>
<dbReference type="InterPro" id="IPR013525">
    <property type="entry name" value="ABC2_TM"/>
</dbReference>
<feature type="domain" description="ABC-2 type transporter transmembrane" evidence="6">
    <location>
        <begin position="24"/>
        <end position="384"/>
    </location>
</feature>
<keyword evidence="8" id="KW-1185">Reference proteome</keyword>
<evidence type="ECO:0000256" key="2">
    <source>
        <dbReference type="ARBA" id="ARBA00022692"/>
    </source>
</evidence>
<keyword evidence="2 5" id="KW-0812">Transmembrane</keyword>
<comment type="caution">
    <text evidence="7">The sequence shown here is derived from an EMBL/GenBank/DDBJ whole genome shotgun (WGS) entry which is preliminary data.</text>
</comment>
<organism evidence="7 8">
    <name type="scientific">Clostridium simiarum</name>
    <dbReference type="NCBI Taxonomy" id="2841506"/>
    <lineage>
        <taxon>Bacteria</taxon>
        <taxon>Bacillati</taxon>
        <taxon>Bacillota</taxon>
        <taxon>Clostridia</taxon>
        <taxon>Eubacteriales</taxon>
        <taxon>Clostridiaceae</taxon>
        <taxon>Clostridium</taxon>
    </lineage>
</organism>
<comment type="subcellular location">
    <subcellularLocation>
        <location evidence="1">Membrane</location>
        <topology evidence="1">Multi-pass membrane protein</topology>
    </subcellularLocation>
</comment>
<feature type="transmembrane region" description="Helical" evidence="5">
    <location>
        <begin position="235"/>
        <end position="257"/>
    </location>
</feature>
<dbReference type="RefSeq" id="WP_216456892.1">
    <property type="nucleotide sequence ID" value="NZ_JAHLQL010000002.1"/>
</dbReference>
<dbReference type="EMBL" id="JAHLQL010000002">
    <property type="protein sequence ID" value="MBU5591992.1"/>
    <property type="molecule type" value="Genomic_DNA"/>
</dbReference>
<evidence type="ECO:0000256" key="3">
    <source>
        <dbReference type="ARBA" id="ARBA00022989"/>
    </source>
</evidence>
<evidence type="ECO:0000313" key="8">
    <source>
        <dbReference type="Proteomes" id="UP000736583"/>
    </source>
</evidence>
<evidence type="ECO:0000256" key="5">
    <source>
        <dbReference type="SAM" id="Phobius"/>
    </source>
</evidence>
<dbReference type="Pfam" id="PF12698">
    <property type="entry name" value="ABC2_membrane_3"/>
    <property type="match status" value="1"/>
</dbReference>
<feature type="transmembrane region" description="Helical" evidence="5">
    <location>
        <begin position="313"/>
        <end position="330"/>
    </location>
</feature>
<evidence type="ECO:0000256" key="1">
    <source>
        <dbReference type="ARBA" id="ARBA00004141"/>
    </source>
</evidence>
<keyword evidence="4 5" id="KW-0472">Membrane</keyword>
<proteinExistence type="predicted"/>
<evidence type="ECO:0000313" key="7">
    <source>
        <dbReference type="EMBL" id="MBU5591992.1"/>
    </source>
</evidence>
<evidence type="ECO:0000256" key="4">
    <source>
        <dbReference type="ARBA" id="ARBA00023136"/>
    </source>
</evidence>
<dbReference type="PANTHER" id="PTHR43471">
    <property type="entry name" value="ABC TRANSPORTER PERMEASE"/>
    <property type="match status" value="1"/>
</dbReference>
<feature type="transmembrane region" description="Helical" evidence="5">
    <location>
        <begin position="368"/>
        <end position="390"/>
    </location>
</feature>
<feature type="transmembrane region" description="Helical" evidence="5">
    <location>
        <begin position="23"/>
        <end position="42"/>
    </location>
</feature>
<dbReference type="PANTHER" id="PTHR43471:SF3">
    <property type="entry name" value="ABC TRANSPORTER PERMEASE PROTEIN NATB"/>
    <property type="match status" value="1"/>
</dbReference>
<evidence type="ECO:0000259" key="6">
    <source>
        <dbReference type="Pfam" id="PF12698"/>
    </source>
</evidence>
<sequence length="399" mass="43999">MNNNVIFLVFRKELMDIFRDKKALISSIVIPLVIFPLLFMVMGKGISKTSKSVEDNLKIAIVDESSSKMGQFIKSQKGINLVETSNVEEDIKSGKLLMALEIPSNFESTISKEDVAKIIITYDNSSQQSQMALGKIQGYIDMYSKEIVANRLEARGIKQDVLTPINVEINTFEKESEGFSKFMLSLLLPLLLVMYSVSGPIAPATDLGAGEKERGTLEPLLTTKASRMSLLWGKFLAITVMGLMTTIASLAGVIIAMKQSGGIMAGKANAAPTSFSIEPKALILIGIVAILTTMVFGALELSISIYARSFKEAQTYLAPLTIMAIIPAYATYMLDAKSIESVYFHIPLANSVCLLKELIMGIYNYNHIMITLVWTITYILASLLFARFMFSREEVVFRA</sequence>
<gene>
    <name evidence="7" type="ORF">KQI89_09445</name>
</gene>
<accession>A0ABS6F0H0</accession>
<name>A0ABS6F0H0_9CLOT</name>
<reference evidence="7 8" key="1">
    <citation type="submission" date="2021-06" db="EMBL/GenBank/DDBJ databases">
        <authorList>
            <person name="Sun Q."/>
            <person name="Li D."/>
        </authorList>
    </citation>
    <scope>NUCLEOTIDE SEQUENCE [LARGE SCALE GENOMIC DNA]</scope>
    <source>
        <strain evidence="7 8">MSJ-4</strain>
    </source>
</reference>